<dbReference type="GO" id="GO:0008083">
    <property type="term" value="F:growth factor activity"/>
    <property type="evidence" value="ECO:0007669"/>
    <property type="project" value="UniProtKB-KW"/>
</dbReference>
<keyword evidence="11" id="KW-1185">Reference proteome</keyword>
<dbReference type="CDD" id="cd19402">
    <property type="entry name" value="TGF_beta_GDF9B"/>
    <property type="match status" value="1"/>
</dbReference>
<dbReference type="Gene3D" id="2.10.90.10">
    <property type="entry name" value="Cystine-knot cytokines"/>
    <property type="match status" value="1"/>
</dbReference>
<keyword evidence="7" id="KW-0325">Glycoprotein</keyword>
<dbReference type="InterPro" id="IPR001839">
    <property type="entry name" value="TGF-b_C"/>
</dbReference>
<dbReference type="GeneID" id="117360518"/>
<dbReference type="GO" id="GO:0005615">
    <property type="term" value="C:extracellular space"/>
    <property type="evidence" value="ECO:0007669"/>
    <property type="project" value="TreeGrafter"/>
</dbReference>
<protein>
    <submittedName>
        <fullName evidence="12">Bone morphogenetic protein 15</fullName>
    </submittedName>
</protein>
<dbReference type="Pfam" id="PF00019">
    <property type="entry name" value="TGF_beta"/>
    <property type="match status" value="1"/>
</dbReference>
<keyword evidence="6" id="KW-1015">Disulfide bond</keyword>
<dbReference type="SUPFAM" id="SSF57501">
    <property type="entry name" value="Cystine-knot cytokines"/>
    <property type="match status" value="1"/>
</dbReference>
<reference evidence="12" key="1">
    <citation type="submission" date="2025-08" db="UniProtKB">
        <authorList>
            <consortium name="RefSeq"/>
        </authorList>
    </citation>
    <scope>IDENTIFICATION</scope>
</reference>
<evidence type="ECO:0000256" key="4">
    <source>
        <dbReference type="ARBA" id="ARBA00022729"/>
    </source>
</evidence>
<feature type="domain" description="TGF-beta family profile" evidence="10">
    <location>
        <begin position="279"/>
        <end position="406"/>
    </location>
</feature>
<dbReference type="InParanoid" id="A0A6P8QPC0"/>
<dbReference type="InterPro" id="IPR015615">
    <property type="entry name" value="TGF-beta-rel"/>
</dbReference>
<dbReference type="InterPro" id="IPR017948">
    <property type="entry name" value="TGFb_CS"/>
</dbReference>
<evidence type="ECO:0000313" key="11">
    <source>
        <dbReference type="Proteomes" id="UP000515159"/>
    </source>
</evidence>
<dbReference type="RefSeq" id="XP_033800282.1">
    <property type="nucleotide sequence ID" value="XM_033944391.1"/>
</dbReference>
<proteinExistence type="inferred from homology"/>
<name>A0A6P8QPC0_GEOSA</name>
<dbReference type="FunFam" id="2.10.90.10:FF:000012">
    <property type="entry name" value="Growth/differentiation factor 9 (Predicted)"/>
    <property type="match status" value="1"/>
</dbReference>
<dbReference type="PANTHER" id="PTHR11848:SF22">
    <property type="entry name" value="BONE MORPHOGENETIC PROTEIN 15"/>
    <property type="match status" value="1"/>
</dbReference>
<evidence type="ECO:0000259" key="10">
    <source>
        <dbReference type="PROSITE" id="PS51362"/>
    </source>
</evidence>
<evidence type="ECO:0000256" key="9">
    <source>
        <dbReference type="SAM" id="SignalP"/>
    </source>
</evidence>
<keyword evidence="3" id="KW-0964">Secreted</keyword>
<organism evidence="11 12">
    <name type="scientific">Geotrypetes seraphini</name>
    <name type="common">Gaboon caecilian</name>
    <name type="synonym">Caecilia seraphini</name>
    <dbReference type="NCBI Taxonomy" id="260995"/>
    <lineage>
        <taxon>Eukaryota</taxon>
        <taxon>Metazoa</taxon>
        <taxon>Chordata</taxon>
        <taxon>Craniata</taxon>
        <taxon>Vertebrata</taxon>
        <taxon>Euteleostomi</taxon>
        <taxon>Amphibia</taxon>
        <taxon>Gymnophiona</taxon>
        <taxon>Geotrypetes</taxon>
    </lineage>
</organism>
<evidence type="ECO:0000256" key="3">
    <source>
        <dbReference type="ARBA" id="ARBA00022525"/>
    </source>
</evidence>
<dbReference type="SMART" id="SM00204">
    <property type="entry name" value="TGFB"/>
    <property type="match status" value="1"/>
</dbReference>
<comment type="subcellular location">
    <subcellularLocation>
        <location evidence="1">Secreted</location>
    </subcellularLocation>
</comment>
<dbReference type="FunCoup" id="A0A6P8QPC0">
    <property type="interactions" value="210"/>
</dbReference>
<evidence type="ECO:0000256" key="8">
    <source>
        <dbReference type="RuleBase" id="RU000354"/>
    </source>
</evidence>
<evidence type="ECO:0000313" key="12">
    <source>
        <dbReference type="RefSeq" id="XP_033800282.1"/>
    </source>
</evidence>
<feature type="signal peptide" evidence="9">
    <location>
        <begin position="1"/>
        <end position="25"/>
    </location>
</feature>
<dbReference type="InterPro" id="IPR029034">
    <property type="entry name" value="Cystine-knot_cytokine"/>
</dbReference>
<evidence type="ECO:0000256" key="6">
    <source>
        <dbReference type="ARBA" id="ARBA00023157"/>
    </source>
</evidence>
<keyword evidence="4 9" id="KW-0732">Signal</keyword>
<gene>
    <name evidence="12" type="primary">BMP15</name>
</gene>
<keyword evidence="5 8" id="KW-0339">Growth factor</keyword>
<sequence>MLLRVVLCRLLLSCFAVLLFPLALGKKDRPDSLENMAGSPSLPLIQALLEQVPAEPQVFWRKQINAQHFQYMVSLYQQLAEEDGRPKGDRKVSSNTVRLVKPSRSSMHFVQGPWHTQALRFHLQALPKAEYLVRATAVCSQTWSVENSKFFCKMELLSAGHVTTKPSFIDENIYPSHERSSNEKWVELDITSHVQSLMEDSKNNLWQHLNLRHVCNISEKTGSSFSRKEWEKMASLKIPFLLLYLNDTKKKSSKTNVEHIELEEPGLENDTATGPLLSRKTRQVGSIGLDLPGYRQKNMVVKNQCSLHSFRVSFHQLGWDHWIIAPHKYNPKYCKGDCLRILRYGYNSPNHAIVQNYINELVDQNVPRPSCVPYKYSPISVLMIEPNGSILYKEYDNMIAESCTCT</sequence>
<dbReference type="PROSITE" id="PS51362">
    <property type="entry name" value="TGF_BETA_2"/>
    <property type="match status" value="1"/>
</dbReference>
<dbReference type="PROSITE" id="PS00250">
    <property type="entry name" value="TGF_BETA_1"/>
    <property type="match status" value="1"/>
</dbReference>
<dbReference type="GO" id="GO:0005125">
    <property type="term" value="F:cytokine activity"/>
    <property type="evidence" value="ECO:0007669"/>
    <property type="project" value="TreeGrafter"/>
</dbReference>
<comment type="similarity">
    <text evidence="2 8">Belongs to the TGF-beta family.</text>
</comment>
<feature type="chain" id="PRO_5028190518" evidence="9">
    <location>
        <begin position="26"/>
        <end position="406"/>
    </location>
</feature>
<dbReference type="KEGG" id="gsh:117360518"/>
<dbReference type="CTD" id="9210"/>
<dbReference type="PANTHER" id="PTHR11848">
    <property type="entry name" value="TGF-BETA FAMILY"/>
    <property type="match status" value="1"/>
</dbReference>
<evidence type="ECO:0000256" key="5">
    <source>
        <dbReference type="ARBA" id="ARBA00023030"/>
    </source>
</evidence>
<evidence type="ECO:0000256" key="7">
    <source>
        <dbReference type="ARBA" id="ARBA00023180"/>
    </source>
</evidence>
<evidence type="ECO:0000256" key="2">
    <source>
        <dbReference type="ARBA" id="ARBA00006656"/>
    </source>
</evidence>
<dbReference type="Gene3D" id="2.60.120.970">
    <property type="match status" value="1"/>
</dbReference>
<dbReference type="AlphaFoldDB" id="A0A6P8QPC0"/>
<evidence type="ECO:0000256" key="1">
    <source>
        <dbReference type="ARBA" id="ARBA00004613"/>
    </source>
</evidence>
<dbReference type="OrthoDB" id="6427922at2759"/>
<accession>A0A6P8QPC0</accession>
<dbReference type="Proteomes" id="UP000515159">
    <property type="component" value="Chromosome 5"/>
</dbReference>